<accession>A0A1M5RZC2</accession>
<dbReference type="PRINTS" id="PR00037">
    <property type="entry name" value="HTHLACR"/>
</dbReference>
<dbReference type="InterPro" id="IPR001034">
    <property type="entry name" value="DeoR_HTH"/>
</dbReference>
<protein>
    <submittedName>
        <fullName evidence="5">Transcriptional regulator, DeoR family</fullName>
    </submittedName>
</protein>
<evidence type="ECO:0000313" key="6">
    <source>
        <dbReference type="Proteomes" id="UP000184139"/>
    </source>
</evidence>
<feature type="domain" description="HTH deoR-type" evidence="4">
    <location>
        <begin position="3"/>
        <end position="58"/>
    </location>
</feature>
<dbReference type="InterPro" id="IPR036390">
    <property type="entry name" value="WH_DNA-bd_sf"/>
</dbReference>
<evidence type="ECO:0000256" key="3">
    <source>
        <dbReference type="ARBA" id="ARBA00023163"/>
    </source>
</evidence>
<dbReference type="InterPro" id="IPR018356">
    <property type="entry name" value="Tscrpt_reg_HTH_DeoR_CS"/>
</dbReference>
<proteinExistence type="predicted"/>
<dbReference type="CDD" id="cd00090">
    <property type="entry name" value="HTH_ARSR"/>
    <property type="match status" value="1"/>
</dbReference>
<dbReference type="GO" id="GO:0003677">
    <property type="term" value="F:DNA binding"/>
    <property type="evidence" value="ECO:0007669"/>
    <property type="project" value="UniProtKB-KW"/>
</dbReference>
<evidence type="ECO:0000256" key="1">
    <source>
        <dbReference type="ARBA" id="ARBA00023015"/>
    </source>
</evidence>
<dbReference type="PROSITE" id="PS00894">
    <property type="entry name" value="HTH_DEOR_1"/>
    <property type="match status" value="1"/>
</dbReference>
<sequence length="254" mass="28406">MYPFERLNKVIKLLKEKGQIKIGEAATHLGVSFSTLHRDLDRLEADGIIEKVRGGAVYKEKVETFSHFRMRLERNVPEKTAIAEKAAKLIEDDSCVFIDHSTTSVYLAKELAKHDYKNLIILTNSLVAPEILAEAAGVKVLLTGGEANHELEALGGRWVLKSFENINVHKIFLSVGAVSPEKGFMTQLPFIHEIFPEVFLLPQVKVALVDNSKFYKVATFHVGDIEQADLIVTDKPLAKEILTSVEKKGPRVIY</sequence>
<dbReference type="InterPro" id="IPR014036">
    <property type="entry name" value="DeoR-like_C"/>
</dbReference>
<dbReference type="SMART" id="SM00420">
    <property type="entry name" value="HTH_DEOR"/>
    <property type="match status" value="1"/>
</dbReference>
<reference evidence="5 6" key="1">
    <citation type="submission" date="2016-11" db="EMBL/GenBank/DDBJ databases">
        <authorList>
            <person name="Jaros S."/>
            <person name="Januszkiewicz K."/>
            <person name="Wedrychowicz H."/>
        </authorList>
    </citation>
    <scope>NUCLEOTIDE SEQUENCE [LARGE SCALE GENOMIC DNA]</scope>
    <source>
        <strain evidence="5 6">DSM 9705</strain>
    </source>
</reference>
<keyword evidence="2" id="KW-0238">DNA-binding</keyword>
<dbReference type="Pfam" id="PF08220">
    <property type="entry name" value="HTH_DeoR"/>
    <property type="match status" value="1"/>
</dbReference>
<dbReference type="InterPro" id="IPR036388">
    <property type="entry name" value="WH-like_DNA-bd_sf"/>
</dbReference>
<dbReference type="Gene3D" id="1.10.10.10">
    <property type="entry name" value="Winged helix-like DNA-binding domain superfamily/Winged helix DNA-binding domain"/>
    <property type="match status" value="1"/>
</dbReference>
<dbReference type="EMBL" id="FQXS01000001">
    <property type="protein sequence ID" value="SHH31524.1"/>
    <property type="molecule type" value="Genomic_DNA"/>
</dbReference>
<keyword evidence="6" id="KW-1185">Reference proteome</keyword>
<gene>
    <name evidence="5" type="ORF">SAMN02745124_00077</name>
</gene>
<dbReference type="InterPro" id="IPR050313">
    <property type="entry name" value="Carb_Metab_HTH_regulators"/>
</dbReference>
<evidence type="ECO:0000259" key="4">
    <source>
        <dbReference type="PROSITE" id="PS51000"/>
    </source>
</evidence>
<dbReference type="GO" id="GO:0003700">
    <property type="term" value="F:DNA-binding transcription factor activity"/>
    <property type="evidence" value="ECO:0007669"/>
    <property type="project" value="InterPro"/>
</dbReference>
<name>A0A1M5RZC2_9BACT</name>
<dbReference type="SUPFAM" id="SSF46785">
    <property type="entry name" value="Winged helix' DNA-binding domain"/>
    <property type="match status" value="1"/>
</dbReference>
<dbReference type="AlphaFoldDB" id="A0A1M5RZC2"/>
<dbReference type="InterPro" id="IPR011991">
    <property type="entry name" value="ArsR-like_HTH"/>
</dbReference>
<dbReference type="Pfam" id="PF00455">
    <property type="entry name" value="DeoRC"/>
    <property type="match status" value="1"/>
</dbReference>
<dbReference type="STRING" id="1121409.SAMN02745124_00077"/>
<evidence type="ECO:0000313" key="5">
    <source>
        <dbReference type="EMBL" id="SHH31524.1"/>
    </source>
</evidence>
<dbReference type="PROSITE" id="PS51000">
    <property type="entry name" value="HTH_DEOR_2"/>
    <property type="match status" value="1"/>
</dbReference>
<dbReference type="RefSeq" id="WP_073372855.1">
    <property type="nucleotide sequence ID" value="NZ_FQXS01000001.1"/>
</dbReference>
<dbReference type="Proteomes" id="UP000184139">
    <property type="component" value="Unassembled WGS sequence"/>
</dbReference>
<keyword evidence="1" id="KW-0805">Transcription regulation</keyword>
<dbReference type="OrthoDB" id="9797223at2"/>
<evidence type="ECO:0000256" key="2">
    <source>
        <dbReference type="ARBA" id="ARBA00023125"/>
    </source>
</evidence>
<organism evidence="5 6">
    <name type="scientific">Desulfofustis glycolicus DSM 9705</name>
    <dbReference type="NCBI Taxonomy" id="1121409"/>
    <lineage>
        <taxon>Bacteria</taxon>
        <taxon>Pseudomonadati</taxon>
        <taxon>Thermodesulfobacteriota</taxon>
        <taxon>Desulfobulbia</taxon>
        <taxon>Desulfobulbales</taxon>
        <taxon>Desulfocapsaceae</taxon>
        <taxon>Desulfofustis</taxon>
    </lineage>
</organism>
<dbReference type="PANTHER" id="PTHR30363:SF44">
    <property type="entry name" value="AGA OPERON TRANSCRIPTIONAL REPRESSOR-RELATED"/>
    <property type="match status" value="1"/>
</dbReference>
<dbReference type="SUPFAM" id="SSF100950">
    <property type="entry name" value="NagB/RpiA/CoA transferase-like"/>
    <property type="match status" value="1"/>
</dbReference>
<dbReference type="SMART" id="SM01134">
    <property type="entry name" value="DeoRC"/>
    <property type="match status" value="1"/>
</dbReference>
<dbReference type="InterPro" id="IPR037171">
    <property type="entry name" value="NagB/RpiA_transferase-like"/>
</dbReference>
<keyword evidence="3" id="KW-0804">Transcription</keyword>
<dbReference type="PANTHER" id="PTHR30363">
    <property type="entry name" value="HTH-TYPE TRANSCRIPTIONAL REGULATOR SRLR-RELATED"/>
    <property type="match status" value="1"/>
</dbReference>